<feature type="transmembrane region" description="Helical" evidence="1">
    <location>
        <begin position="400"/>
        <end position="418"/>
    </location>
</feature>
<feature type="transmembrane region" description="Helical" evidence="1">
    <location>
        <begin position="24"/>
        <end position="46"/>
    </location>
</feature>
<dbReference type="EMBL" id="AOIN01000098">
    <property type="protein sequence ID" value="ELY93524.1"/>
    <property type="molecule type" value="Genomic_DNA"/>
</dbReference>
<feature type="transmembrane region" description="Helical" evidence="1">
    <location>
        <begin position="277"/>
        <end position="298"/>
    </location>
</feature>
<feature type="transmembrane region" description="Helical" evidence="1">
    <location>
        <begin position="439"/>
        <end position="463"/>
    </location>
</feature>
<reference evidence="2 3" key="1">
    <citation type="journal article" date="2014" name="PLoS Genet.">
        <title>Phylogenetically driven sequencing of extremely halophilic archaea reveals strategies for static and dynamic osmo-response.</title>
        <authorList>
            <person name="Becker E.A."/>
            <person name="Seitzer P.M."/>
            <person name="Tritt A."/>
            <person name="Larsen D."/>
            <person name="Krusor M."/>
            <person name="Yao A.I."/>
            <person name="Wu D."/>
            <person name="Madern D."/>
            <person name="Eisen J.A."/>
            <person name="Darling A.E."/>
            <person name="Facciotti M.T."/>
        </authorList>
    </citation>
    <scope>NUCLEOTIDE SEQUENCE [LARGE SCALE GENOMIC DNA]</scope>
    <source>
        <strain evidence="2 3">JCM 10990</strain>
    </source>
</reference>
<feature type="transmembrane region" description="Helical" evidence="1">
    <location>
        <begin position="118"/>
        <end position="138"/>
    </location>
</feature>
<dbReference type="OrthoDB" id="170442at2157"/>
<dbReference type="AlphaFoldDB" id="M0A4R1"/>
<sequence length="553" mass="59347">MRTVSVATAVARADLRQRAHSRRLLIVVAIVAYVGYQLNVGTFELLYQDTVAGETVDYRGEPTAPYVGLTTGLTGATFVLFFGYYILASSLRRDRTTGFDELLASTPVSNCSYLLGKWLSHVGVVSVLLLTLAVAALTNHALHGDGTTDPVWIVGSVFLIGFPMGCFVAGVTLVFQSTTRLRGTVGNVVYFFGAAMLLSLVAAAFTADDGGTGSIPSWIRAVDLVGLVVAGELTFEALLSVAPEYDGPPVANYGAGATGSEVITFEWDGSSWPGWFYANRLGLAVIGLGLVLVATLPYERYNSSEGSMSWTLGNRFARFTPSIFSRFRNPFRASENASTPRVVNPTDVSLTPVTDRSAGGFGRLFAQELKLLTRGYPRWWYAGTVLIAAVGLSGSAPPEVLVPIAAIWPLFVWSGMGYRTARHRITPFIVASKQPYRQLLAEWAAGALVAAAFFGVTLWPMILETGLDGIVVLVGAIVFVPSVAQALGLWSHTRRVFELGYLLLWYIGLVNGVPPLDFAGATTETVGTVTPLLFGAIGLVALTIALGYRWRQT</sequence>
<accession>M0A4R1</accession>
<feature type="transmembrane region" description="Helical" evidence="1">
    <location>
        <begin position="469"/>
        <end position="489"/>
    </location>
</feature>
<feature type="transmembrane region" description="Helical" evidence="1">
    <location>
        <begin position="496"/>
        <end position="514"/>
    </location>
</feature>
<name>M0A4R1_9EURY</name>
<keyword evidence="3" id="KW-1185">Reference proteome</keyword>
<dbReference type="STRING" id="1227492.C482_19039"/>
<evidence type="ECO:0000313" key="2">
    <source>
        <dbReference type="EMBL" id="ELY93524.1"/>
    </source>
</evidence>
<keyword evidence="1" id="KW-0472">Membrane</keyword>
<keyword evidence="1" id="KW-0812">Transmembrane</keyword>
<feature type="transmembrane region" description="Helical" evidence="1">
    <location>
        <begin position="66"/>
        <end position="87"/>
    </location>
</feature>
<keyword evidence="1" id="KW-1133">Transmembrane helix</keyword>
<feature type="transmembrane region" description="Helical" evidence="1">
    <location>
        <begin position="150"/>
        <end position="175"/>
    </location>
</feature>
<dbReference type="RefSeq" id="WP_006169335.1">
    <property type="nucleotide sequence ID" value="NZ_AOIN01000098.1"/>
</dbReference>
<dbReference type="GO" id="GO:0005886">
    <property type="term" value="C:plasma membrane"/>
    <property type="evidence" value="ECO:0007669"/>
    <property type="project" value="UniProtKB-SubCell"/>
</dbReference>
<dbReference type="GO" id="GO:0140359">
    <property type="term" value="F:ABC-type transporter activity"/>
    <property type="evidence" value="ECO:0007669"/>
    <property type="project" value="InterPro"/>
</dbReference>
<gene>
    <name evidence="2" type="ORF">C482_19039</name>
</gene>
<dbReference type="PATRIC" id="fig|1227492.4.peg.3782"/>
<feature type="transmembrane region" description="Helical" evidence="1">
    <location>
        <begin position="378"/>
        <end position="394"/>
    </location>
</feature>
<comment type="caution">
    <text evidence="2">The sequence shown here is derived from an EMBL/GenBank/DDBJ whole genome shotgun (WGS) entry which is preliminary data.</text>
</comment>
<protein>
    <submittedName>
        <fullName evidence="2">Uncharacterized protein</fullName>
    </submittedName>
</protein>
<dbReference type="Pfam" id="PF12679">
    <property type="entry name" value="ABC2_membrane_2"/>
    <property type="match status" value="1"/>
</dbReference>
<organism evidence="2 3">
    <name type="scientific">Natrialba chahannaoensis JCM 10990</name>
    <dbReference type="NCBI Taxonomy" id="1227492"/>
    <lineage>
        <taxon>Archaea</taxon>
        <taxon>Methanobacteriati</taxon>
        <taxon>Methanobacteriota</taxon>
        <taxon>Stenosarchaea group</taxon>
        <taxon>Halobacteria</taxon>
        <taxon>Halobacteriales</taxon>
        <taxon>Natrialbaceae</taxon>
        <taxon>Natrialba</taxon>
    </lineage>
</organism>
<proteinExistence type="predicted"/>
<dbReference type="Proteomes" id="UP000011693">
    <property type="component" value="Unassembled WGS sequence"/>
</dbReference>
<evidence type="ECO:0000256" key="1">
    <source>
        <dbReference type="SAM" id="Phobius"/>
    </source>
</evidence>
<evidence type="ECO:0000313" key="3">
    <source>
        <dbReference type="Proteomes" id="UP000011693"/>
    </source>
</evidence>
<feature type="transmembrane region" description="Helical" evidence="1">
    <location>
        <begin position="526"/>
        <end position="548"/>
    </location>
</feature>
<feature type="transmembrane region" description="Helical" evidence="1">
    <location>
        <begin position="187"/>
        <end position="207"/>
    </location>
</feature>